<dbReference type="Proteomes" id="UP000235145">
    <property type="component" value="Unassembled WGS sequence"/>
</dbReference>
<feature type="transmembrane region" description="Helical" evidence="1">
    <location>
        <begin position="15"/>
        <end position="35"/>
    </location>
</feature>
<sequence length="122" mass="14357">MCSFTCTRKQEKLQCMLLCPFCIIIIISMSLLQVLQTRWIIYFLSIQRLERYVGVTSTQKTFFIGFSFIHRENQTHYTWVLNCLRSTLENCMLSRVIITDRELALINACETVFSDAARLLCR</sequence>
<dbReference type="PANTHER" id="PTHR31569:SF4">
    <property type="entry name" value="SWIM-TYPE DOMAIN-CONTAINING PROTEIN"/>
    <property type="match status" value="1"/>
</dbReference>
<evidence type="ECO:0000256" key="1">
    <source>
        <dbReference type="SAM" id="Phobius"/>
    </source>
</evidence>
<evidence type="ECO:0000313" key="4">
    <source>
        <dbReference type="Proteomes" id="UP000235145"/>
    </source>
</evidence>
<evidence type="ECO:0000259" key="2">
    <source>
        <dbReference type="Pfam" id="PF10551"/>
    </source>
</evidence>
<dbReference type="Pfam" id="PF10551">
    <property type="entry name" value="MULE"/>
    <property type="match status" value="1"/>
</dbReference>
<evidence type="ECO:0000313" key="3">
    <source>
        <dbReference type="EMBL" id="KAJ0187516.1"/>
    </source>
</evidence>
<keyword evidence="1" id="KW-0472">Membrane</keyword>
<accession>A0A9R1UHZ4</accession>
<keyword evidence="1" id="KW-0812">Transmembrane</keyword>
<reference evidence="3 4" key="1">
    <citation type="journal article" date="2017" name="Nat. Commun.">
        <title>Genome assembly with in vitro proximity ligation data and whole-genome triplication in lettuce.</title>
        <authorList>
            <person name="Reyes-Chin-Wo S."/>
            <person name="Wang Z."/>
            <person name="Yang X."/>
            <person name="Kozik A."/>
            <person name="Arikit S."/>
            <person name="Song C."/>
            <person name="Xia L."/>
            <person name="Froenicke L."/>
            <person name="Lavelle D.O."/>
            <person name="Truco M.J."/>
            <person name="Xia R."/>
            <person name="Zhu S."/>
            <person name="Xu C."/>
            <person name="Xu H."/>
            <person name="Xu X."/>
            <person name="Cox K."/>
            <person name="Korf I."/>
            <person name="Meyers B.C."/>
            <person name="Michelmore R.W."/>
        </authorList>
    </citation>
    <scope>NUCLEOTIDE SEQUENCE [LARGE SCALE GENOMIC DNA]</scope>
    <source>
        <strain evidence="4">cv. Salinas</strain>
        <tissue evidence="3">Seedlings</tissue>
    </source>
</reference>
<keyword evidence="1" id="KW-1133">Transmembrane helix</keyword>
<keyword evidence="4" id="KW-1185">Reference proteome</keyword>
<dbReference type="InterPro" id="IPR018289">
    <property type="entry name" value="MULE_transposase_dom"/>
</dbReference>
<proteinExistence type="predicted"/>
<dbReference type="PANTHER" id="PTHR31569">
    <property type="entry name" value="SWIM-TYPE DOMAIN-CONTAINING PROTEIN"/>
    <property type="match status" value="1"/>
</dbReference>
<dbReference type="InterPro" id="IPR052579">
    <property type="entry name" value="Zinc_finger_SWIM"/>
</dbReference>
<organism evidence="3 4">
    <name type="scientific">Lactuca sativa</name>
    <name type="common">Garden lettuce</name>
    <dbReference type="NCBI Taxonomy" id="4236"/>
    <lineage>
        <taxon>Eukaryota</taxon>
        <taxon>Viridiplantae</taxon>
        <taxon>Streptophyta</taxon>
        <taxon>Embryophyta</taxon>
        <taxon>Tracheophyta</taxon>
        <taxon>Spermatophyta</taxon>
        <taxon>Magnoliopsida</taxon>
        <taxon>eudicotyledons</taxon>
        <taxon>Gunneridae</taxon>
        <taxon>Pentapetalae</taxon>
        <taxon>asterids</taxon>
        <taxon>campanulids</taxon>
        <taxon>Asterales</taxon>
        <taxon>Asteraceae</taxon>
        <taxon>Cichorioideae</taxon>
        <taxon>Cichorieae</taxon>
        <taxon>Lactucinae</taxon>
        <taxon>Lactuca</taxon>
    </lineage>
</organism>
<dbReference type="EMBL" id="NBSK02000009">
    <property type="protein sequence ID" value="KAJ0187516.1"/>
    <property type="molecule type" value="Genomic_DNA"/>
</dbReference>
<gene>
    <name evidence="3" type="ORF">LSAT_V11C900494400</name>
</gene>
<comment type="caution">
    <text evidence="3">The sequence shown here is derived from an EMBL/GenBank/DDBJ whole genome shotgun (WGS) entry which is preliminary data.</text>
</comment>
<name>A0A9R1UHZ4_LACSA</name>
<protein>
    <recommendedName>
        <fullName evidence="2">MULE transposase domain-containing protein</fullName>
    </recommendedName>
</protein>
<feature type="domain" description="MULE transposase" evidence="2">
    <location>
        <begin position="51"/>
        <end position="121"/>
    </location>
</feature>
<dbReference type="AlphaFoldDB" id="A0A9R1UHZ4"/>